<organism evidence="3 4">
    <name type="scientific">Meganyctiphanes norvegica</name>
    <name type="common">Northern krill</name>
    <name type="synonym">Thysanopoda norvegica</name>
    <dbReference type="NCBI Taxonomy" id="48144"/>
    <lineage>
        <taxon>Eukaryota</taxon>
        <taxon>Metazoa</taxon>
        <taxon>Ecdysozoa</taxon>
        <taxon>Arthropoda</taxon>
        <taxon>Crustacea</taxon>
        <taxon>Multicrustacea</taxon>
        <taxon>Malacostraca</taxon>
        <taxon>Eumalacostraca</taxon>
        <taxon>Eucarida</taxon>
        <taxon>Euphausiacea</taxon>
        <taxon>Euphausiidae</taxon>
        <taxon>Meganyctiphanes</taxon>
    </lineage>
</organism>
<feature type="region of interest" description="Disordered" evidence="1">
    <location>
        <begin position="134"/>
        <end position="161"/>
    </location>
</feature>
<evidence type="ECO:0000256" key="1">
    <source>
        <dbReference type="SAM" id="MobiDB-lite"/>
    </source>
</evidence>
<name>A0AAV2SFS4_MEGNR</name>
<feature type="signal peptide" evidence="2">
    <location>
        <begin position="1"/>
        <end position="20"/>
    </location>
</feature>
<reference evidence="3 4" key="1">
    <citation type="submission" date="2024-05" db="EMBL/GenBank/DDBJ databases">
        <authorList>
            <person name="Wallberg A."/>
        </authorList>
    </citation>
    <scope>NUCLEOTIDE SEQUENCE [LARGE SCALE GENOMIC DNA]</scope>
</reference>
<evidence type="ECO:0000313" key="3">
    <source>
        <dbReference type="EMBL" id="CAL4187602.1"/>
    </source>
</evidence>
<dbReference type="Proteomes" id="UP001497623">
    <property type="component" value="Unassembled WGS sequence"/>
</dbReference>
<protein>
    <submittedName>
        <fullName evidence="3">Uncharacterized protein</fullName>
    </submittedName>
</protein>
<feature type="chain" id="PRO_5043898365" evidence="2">
    <location>
        <begin position="21"/>
        <end position="251"/>
    </location>
</feature>
<comment type="caution">
    <text evidence="3">The sequence shown here is derived from an EMBL/GenBank/DDBJ whole genome shotgun (WGS) entry which is preliminary data.</text>
</comment>
<dbReference type="EMBL" id="CAXKWB010064380">
    <property type="protein sequence ID" value="CAL4187602.1"/>
    <property type="molecule type" value="Genomic_DNA"/>
</dbReference>
<keyword evidence="2" id="KW-0732">Signal</keyword>
<proteinExistence type="predicted"/>
<accession>A0AAV2SFS4</accession>
<gene>
    <name evidence="3" type="ORF">MNOR_LOCUS36203</name>
</gene>
<sequence>MVLHKILAIICSTLILTANALPDICYDCTNKPDGDGSQVLRPYDSACGDREYSGTHTMYTDSTFDRCTTTIWPTGHISRSSFNGHLGIEDGGCYRFTGSAGTRVYCVCTTRDLCNSRTLCEQCEFPFSTLPTTTTTTVTTTSPEEPTTPVTTTSSEEPTTSTTEPLRCYSCYDCPQVDANTQVVQGSDVDLCVTTIFLDSGIVIRGDSDEHMLDGECRQHGDDFKSLSCWCSSSLCNNQIMAQFLDLKHIL</sequence>
<keyword evidence="4" id="KW-1185">Reference proteome</keyword>
<evidence type="ECO:0000256" key="2">
    <source>
        <dbReference type="SAM" id="SignalP"/>
    </source>
</evidence>
<evidence type="ECO:0000313" key="4">
    <source>
        <dbReference type="Proteomes" id="UP001497623"/>
    </source>
</evidence>
<dbReference type="AlphaFoldDB" id="A0AAV2SFS4"/>